<dbReference type="OrthoDB" id="7853168at2"/>
<comment type="caution">
    <text evidence="1">The sequence shown here is derived from an EMBL/GenBank/DDBJ whole genome shotgun (WGS) entry which is preliminary data.</text>
</comment>
<dbReference type="EMBL" id="LMCB01000006">
    <property type="protein sequence ID" value="KZL20597.1"/>
    <property type="molecule type" value="Genomic_DNA"/>
</dbReference>
<dbReference type="RefSeq" id="WP_068003443.1">
    <property type="nucleotide sequence ID" value="NZ_FOFM01000007.1"/>
</dbReference>
<reference evidence="1 2" key="1">
    <citation type="journal article" date="2016" name="Front. Microbiol.">
        <title>Comparative Genomic Analysis Reveals a Diverse Repertoire of Genes Involved in Prokaryote-Eukaryote Interactions within the Pseudovibrio Genus.</title>
        <authorList>
            <person name="Romano S."/>
            <person name="Fernandez-Guerra A."/>
            <person name="Reen F.J."/>
            <person name="Glockner F.O."/>
            <person name="Crowley S.P."/>
            <person name="O'Sullivan O."/>
            <person name="Cotter P.D."/>
            <person name="Adams C."/>
            <person name="Dobson A.D."/>
            <person name="O'Gara F."/>
        </authorList>
    </citation>
    <scope>NUCLEOTIDE SEQUENCE [LARGE SCALE GENOMIC DNA]</scope>
    <source>
        <strain evidence="1 2">Ad2</strain>
    </source>
</reference>
<evidence type="ECO:0000313" key="2">
    <source>
        <dbReference type="Proteomes" id="UP000076577"/>
    </source>
</evidence>
<dbReference type="Proteomes" id="UP000076577">
    <property type="component" value="Unassembled WGS sequence"/>
</dbReference>
<gene>
    <name evidence="1" type="ORF">PsAD2_01083</name>
</gene>
<protein>
    <submittedName>
        <fullName evidence="1">Uncharacterized protein</fullName>
    </submittedName>
</protein>
<dbReference type="STRING" id="989403.SAMN05421798_107294"/>
<dbReference type="AlphaFoldDB" id="A0A166A3W5"/>
<name>A0A166A3W5_9HYPH</name>
<accession>A0A166A3W5</accession>
<organism evidence="1 2">
    <name type="scientific">Pseudovibrio axinellae</name>
    <dbReference type="NCBI Taxonomy" id="989403"/>
    <lineage>
        <taxon>Bacteria</taxon>
        <taxon>Pseudomonadati</taxon>
        <taxon>Pseudomonadota</taxon>
        <taxon>Alphaproteobacteria</taxon>
        <taxon>Hyphomicrobiales</taxon>
        <taxon>Stappiaceae</taxon>
        <taxon>Pseudovibrio</taxon>
    </lineage>
</organism>
<sequence>MAKVKIGECVYDTWRVEERLELEGRPPITLEQSYSPKLGIILRTMVLSDDRETFSGVQYDTIEAAALN</sequence>
<dbReference type="PATRIC" id="fig|989403.3.peg.1167"/>
<keyword evidence="2" id="KW-1185">Reference proteome</keyword>
<evidence type="ECO:0000313" key="1">
    <source>
        <dbReference type="EMBL" id="KZL20597.1"/>
    </source>
</evidence>
<proteinExistence type="predicted"/>